<reference evidence="2 3" key="1">
    <citation type="journal article" date="2013" name="Genome Biol.">
        <title>Comparative genomics of the core and accessory genomes of 48 Sinorhizobium strains comprising five genospecies.</title>
        <authorList>
            <person name="Sugawara M."/>
            <person name="Epstein B."/>
            <person name="Badgley B.D."/>
            <person name="Unno T."/>
            <person name="Xu L."/>
            <person name="Reese J."/>
            <person name="Gyaneshwar P."/>
            <person name="Denny R."/>
            <person name="Mudge J."/>
            <person name="Bharti A.K."/>
            <person name="Farmer A.D."/>
            <person name="May G.D."/>
            <person name="Woodward J.E."/>
            <person name="Medigue C."/>
            <person name="Vallenet D."/>
            <person name="Lajus A."/>
            <person name="Rouy Z."/>
            <person name="Martinez-Vaz B."/>
            <person name="Tiffin P."/>
            <person name="Young N.D."/>
            <person name="Sadowsky M.J."/>
        </authorList>
    </citation>
    <scope>NUCLEOTIDE SEQUENCE [LARGE SCALE GENOMIC DNA]</scope>
    <source>
        <strain evidence="2 3">N6B1</strain>
    </source>
</reference>
<evidence type="ECO:0000256" key="1">
    <source>
        <dbReference type="SAM" id="MobiDB-lite"/>
    </source>
</evidence>
<name>A0AAW9TV29_RHIML</name>
<dbReference type="Proteomes" id="UP000429484">
    <property type="component" value="Unassembled WGS sequence"/>
</dbReference>
<organism evidence="2 3">
    <name type="scientific">Rhizobium meliloti</name>
    <name type="common">Ensifer meliloti</name>
    <name type="synonym">Sinorhizobium meliloti</name>
    <dbReference type="NCBI Taxonomy" id="382"/>
    <lineage>
        <taxon>Bacteria</taxon>
        <taxon>Pseudomonadati</taxon>
        <taxon>Pseudomonadota</taxon>
        <taxon>Alphaproteobacteria</taxon>
        <taxon>Hyphomicrobiales</taxon>
        <taxon>Rhizobiaceae</taxon>
        <taxon>Sinorhizobium/Ensifer group</taxon>
        <taxon>Sinorhizobium</taxon>
    </lineage>
</organism>
<dbReference type="EMBL" id="WISR01000207">
    <property type="protein sequence ID" value="MQW36047.1"/>
    <property type="molecule type" value="Genomic_DNA"/>
</dbReference>
<evidence type="ECO:0000313" key="2">
    <source>
        <dbReference type="EMBL" id="MQW36047.1"/>
    </source>
</evidence>
<proteinExistence type="predicted"/>
<gene>
    <name evidence="2" type="ORF">GHK53_25575</name>
</gene>
<dbReference type="KEGG" id="smer:DU99_08910"/>
<sequence>MSNPKYDDLTDQPMPSPTWKPEPKEMDMEPQPLPDQAAESGTDEPPARSGQTTKKEKPAEGAGSDNPTHHTGRVPPKVTDGEL</sequence>
<feature type="region of interest" description="Disordered" evidence="1">
    <location>
        <begin position="1"/>
        <end position="83"/>
    </location>
</feature>
<protein>
    <submittedName>
        <fullName evidence="2">Uncharacterized protein</fullName>
    </submittedName>
</protein>
<dbReference type="RefSeq" id="WP_010969360.1">
    <property type="nucleotide sequence ID" value="NZ_BJNJ01000083.1"/>
</dbReference>
<evidence type="ECO:0000313" key="3">
    <source>
        <dbReference type="Proteomes" id="UP000429484"/>
    </source>
</evidence>
<dbReference type="AlphaFoldDB" id="A0AAW9TV29"/>
<comment type="caution">
    <text evidence="2">The sequence shown here is derived from an EMBL/GenBank/DDBJ whole genome shotgun (WGS) entry which is preliminary data.</text>
</comment>
<accession>A0AAW9TV29</accession>